<evidence type="ECO:0000256" key="6">
    <source>
        <dbReference type="ARBA" id="ARBA00022989"/>
    </source>
</evidence>
<evidence type="ECO:0000256" key="5">
    <source>
        <dbReference type="ARBA" id="ARBA00022692"/>
    </source>
</evidence>
<keyword evidence="5 11" id="KW-0812">Transmembrane</keyword>
<proteinExistence type="inferred from homology"/>
<feature type="transmembrane region" description="Helical" evidence="11">
    <location>
        <begin position="225"/>
        <end position="246"/>
    </location>
</feature>
<dbReference type="PANTHER" id="PTHR43562">
    <property type="entry name" value="NAPA-TYPE SODIUM/HYDROGEN ANTIPORTER"/>
    <property type="match status" value="1"/>
</dbReference>
<evidence type="ECO:0000256" key="3">
    <source>
        <dbReference type="ARBA" id="ARBA00022448"/>
    </source>
</evidence>
<dbReference type="GO" id="GO:0006814">
    <property type="term" value="P:sodium ion transport"/>
    <property type="evidence" value="ECO:0007669"/>
    <property type="project" value="UniProtKB-KW"/>
</dbReference>
<protein>
    <submittedName>
        <fullName evidence="13">Cation:proton antiporter</fullName>
    </submittedName>
</protein>
<feature type="transmembrane region" description="Helical" evidence="11">
    <location>
        <begin position="278"/>
        <end position="297"/>
    </location>
</feature>
<dbReference type="GO" id="GO:0016020">
    <property type="term" value="C:membrane"/>
    <property type="evidence" value="ECO:0007669"/>
    <property type="project" value="UniProtKB-SubCell"/>
</dbReference>
<dbReference type="PANTHER" id="PTHR43562:SF3">
    <property type="entry name" value="SODIUM ION_PROTON EXCHANGER (EUROFUNG)"/>
    <property type="match status" value="1"/>
</dbReference>
<evidence type="ECO:0000256" key="1">
    <source>
        <dbReference type="ARBA" id="ARBA00004141"/>
    </source>
</evidence>
<evidence type="ECO:0000256" key="10">
    <source>
        <dbReference type="ARBA" id="ARBA00023201"/>
    </source>
</evidence>
<organism evidence="13 14">
    <name type="scientific">Candidatus Egerieicola pullicola</name>
    <dbReference type="NCBI Taxonomy" id="2840775"/>
    <lineage>
        <taxon>Bacteria</taxon>
        <taxon>Bacillati</taxon>
        <taxon>Bacillota</taxon>
        <taxon>Clostridia</taxon>
        <taxon>Eubacteriales</taxon>
        <taxon>Oscillospiraceae</taxon>
        <taxon>Oscillospiraceae incertae sedis</taxon>
        <taxon>Candidatus Egerieicola</taxon>
    </lineage>
</organism>
<evidence type="ECO:0000256" key="4">
    <source>
        <dbReference type="ARBA" id="ARBA00022449"/>
    </source>
</evidence>
<feature type="transmembrane region" description="Helical" evidence="11">
    <location>
        <begin position="36"/>
        <end position="59"/>
    </location>
</feature>
<dbReference type="GO" id="GO:1902600">
    <property type="term" value="P:proton transmembrane transport"/>
    <property type="evidence" value="ECO:0007669"/>
    <property type="project" value="InterPro"/>
</dbReference>
<keyword evidence="3" id="KW-0813">Transport</keyword>
<comment type="similarity">
    <text evidence="2">Belongs to the monovalent cation:proton antiporter 2 (CPA2) transporter (TC 2.A.37) family.</text>
</comment>
<name>A0A9D1AK26_9FIRM</name>
<comment type="caution">
    <text evidence="13">The sequence shown here is derived from an EMBL/GenBank/DDBJ whole genome shotgun (WGS) entry which is preliminary data.</text>
</comment>
<evidence type="ECO:0000256" key="8">
    <source>
        <dbReference type="ARBA" id="ARBA00023065"/>
    </source>
</evidence>
<feature type="transmembrane region" description="Helical" evidence="11">
    <location>
        <begin position="65"/>
        <end position="83"/>
    </location>
</feature>
<feature type="transmembrane region" description="Helical" evidence="11">
    <location>
        <begin position="189"/>
        <end position="213"/>
    </location>
</feature>
<keyword evidence="7" id="KW-0915">Sodium</keyword>
<dbReference type="Proteomes" id="UP000886749">
    <property type="component" value="Unassembled WGS sequence"/>
</dbReference>
<dbReference type="InterPro" id="IPR038770">
    <property type="entry name" value="Na+/solute_symporter_sf"/>
</dbReference>
<dbReference type="Gene3D" id="1.20.1530.20">
    <property type="match status" value="1"/>
</dbReference>
<keyword evidence="8" id="KW-0406">Ion transport</keyword>
<evidence type="ECO:0000256" key="2">
    <source>
        <dbReference type="ARBA" id="ARBA00005551"/>
    </source>
</evidence>
<keyword evidence="10" id="KW-0739">Sodium transport</keyword>
<evidence type="ECO:0000256" key="9">
    <source>
        <dbReference type="ARBA" id="ARBA00023136"/>
    </source>
</evidence>
<reference evidence="13" key="2">
    <citation type="journal article" date="2021" name="PeerJ">
        <title>Extensive microbial diversity within the chicken gut microbiome revealed by metagenomics and culture.</title>
        <authorList>
            <person name="Gilroy R."/>
            <person name="Ravi A."/>
            <person name="Getino M."/>
            <person name="Pursley I."/>
            <person name="Horton D.L."/>
            <person name="Alikhan N.F."/>
            <person name="Baker D."/>
            <person name="Gharbi K."/>
            <person name="Hall N."/>
            <person name="Watson M."/>
            <person name="Adriaenssens E.M."/>
            <person name="Foster-Nyarko E."/>
            <person name="Jarju S."/>
            <person name="Secka A."/>
            <person name="Antonio M."/>
            <person name="Oren A."/>
            <person name="Chaudhuri R.R."/>
            <person name="La Ragione R."/>
            <person name="Hildebrand F."/>
            <person name="Pallen M.J."/>
        </authorList>
    </citation>
    <scope>NUCLEOTIDE SEQUENCE</scope>
    <source>
        <strain evidence="13">CHK184-25365</strain>
    </source>
</reference>
<feature type="transmembrane region" description="Helical" evidence="11">
    <location>
        <begin position="159"/>
        <end position="183"/>
    </location>
</feature>
<sequence length="405" mass="43755">MLETFLDYRFLFDIAVILLSTKLCGMLTRRFYMPQVVGALLAGLLLGPAILKPLFGFSVLEETDFIDSISEIGVIVLMFTAGLDTNIKDLKKVGVSSTIVATIGVIVPLLMGWGIAAIFGAGDNILQHIFIGVILTATSVSITVETLKELGKLNTKVANTILGAAVIDDILGIIVLTVISSMADSSVSIWVTLLKILLFFVFVGVCAVVGYYLFSHWFSHSNKDLRRHVIVSFVFCLLMSLAAEVFFGVADITGAFFAGLILSSTTAQPYLNARFGTLSYMFLSPVFFASIGLKVSVEGMGATVWIFAGALVLIAIISKIVGCYLGARVCKFNRRESMQIGTGMVSRGEVALIVANKGYALGLMSDIYFAPVILVVIVTTIVSPILLKIAYREKKPKQEISQTQP</sequence>
<accession>A0A9D1AK26</accession>
<evidence type="ECO:0000256" key="11">
    <source>
        <dbReference type="SAM" id="Phobius"/>
    </source>
</evidence>
<dbReference type="AlphaFoldDB" id="A0A9D1AK26"/>
<evidence type="ECO:0000259" key="12">
    <source>
        <dbReference type="Pfam" id="PF00999"/>
    </source>
</evidence>
<feature type="transmembrane region" description="Helical" evidence="11">
    <location>
        <begin position="95"/>
        <end position="119"/>
    </location>
</feature>
<feature type="transmembrane region" description="Helical" evidence="11">
    <location>
        <begin position="367"/>
        <end position="387"/>
    </location>
</feature>
<keyword evidence="9 11" id="KW-0472">Membrane</keyword>
<dbReference type="InterPro" id="IPR006153">
    <property type="entry name" value="Cation/H_exchanger_TM"/>
</dbReference>
<dbReference type="GO" id="GO:0015297">
    <property type="term" value="F:antiporter activity"/>
    <property type="evidence" value="ECO:0007669"/>
    <property type="project" value="UniProtKB-KW"/>
</dbReference>
<dbReference type="EMBL" id="DVGY01000132">
    <property type="protein sequence ID" value="HIR41348.1"/>
    <property type="molecule type" value="Genomic_DNA"/>
</dbReference>
<keyword evidence="6 11" id="KW-1133">Transmembrane helix</keyword>
<gene>
    <name evidence="13" type="ORF">IAB36_05935</name>
</gene>
<keyword evidence="4" id="KW-0050">Antiport</keyword>
<dbReference type="Pfam" id="PF00999">
    <property type="entry name" value="Na_H_Exchanger"/>
    <property type="match status" value="1"/>
</dbReference>
<evidence type="ECO:0000313" key="14">
    <source>
        <dbReference type="Proteomes" id="UP000886749"/>
    </source>
</evidence>
<feature type="transmembrane region" description="Helical" evidence="11">
    <location>
        <begin position="125"/>
        <end position="147"/>
    </location>
</feature>
<comment type="subcellular location">
    <subcellularLocation>
        <location evidence="1">Membrane</location>
        <topology evidence="1">Multi-pass membrane protein</topology>
    </subcellularLocation>
</comment>
<evidence type="ECO:0000256" key="7">
    <source>
        <dbReference type="ARBA" id="ARBA00023053"/>
    </source>
</evidence>
<feature type="domain" description="Cation/H+ exchanger transmembrane" evidence="12">
    <location>
        <begin position="19"/>
        <end position="388"/>
    </location>
</feature>
<feature type="transmembrane region" description="Helical" evidence="11">
    <location>
        <begin position="303"/>
        <end position="325"/>
    </location>
</feature>
<evidence type="ECO:0000313" key="13">
    <source>
        <dbReference type="EMBL" id="HIR41348.1"/>
    </source>
</evidence>
<reference evidence="13" key="1">
    <citation type="submission" date="2020-10" db="EMBL/GenBank/DDBJ databases">
        <authorList>
            <person name="Gilroy R."/>
        </authorList>
    </citation>
    <scope>NUCLEOTIDE SEQUENCE</scope>
    <source>
        <strain evidence="13">CHK184-25365</strain>
    </source>
</reference>